<organism evidence="2 3">
    <name type="scientific">Ahrensia kielensis</name>
    <dbReference type="NCBI Taxonomy" id="76980"/>
    <lineage>
        <taxon>Bacteria</taxon>
        <taxon>Pseudomonadati</taxon>
        <taxon>Pseudomonadota</taxon>
        <taxon>Alphaproteobacteria</taxon>
        <taxon>Hyphomicrobiales</taxon>
        <taxon>Ahrensiaceae</taxon>
        <taxon>Ahrensia</taxon>
    </lineage>
</organism>
<name>A0ABU9T6R8_9HYPH</name>
<gene>
    <name evidence="2" type="ORF">WNY59_07230</name>
</gene>
<dbReference type="Gene3D" id="2.60.120.10">
    <property type="entry name" value="Jelly Rolls"/>
    <property type="match status" value="1"/>
</dbReference>
<dbReference type="CDD" id="cd20301">
    <property type="entry name" value="cupin_ChrR"/>
    <property type="match status" value="1"/>
</dbReference>
<dbReference type="Gene3D" id="1.10.10.1320">
    <property type="entry name" value="Anti-sigma factor, zinc-finger domain"/>
    <property type="match status" value="1"/>
</dbReference>
<dbReference type="Proteomes" id="UP001477870">
    <property type="component" value="Unassembled WGS sequence"/>
</dbReference>
<accession>A0ABU9T6R8</accession>
<dbReference type="InterPro" id="IPR012807">
    <property type="entry name" value="Anti-sigma_ChrR"/>
</dbReference>
<keyword evidence="3" id="KW-1185">Reference proteome</keyword>
<evidence type="ECO:0000313" key="2">
    <source>
        <dbReference type="EMBL" id="MEM5501381.1"/>
    </source>
</evidence>
<dbReference type="EMBL" id="JBBMQO010000003">
    <property type="protein sequence ID" value="MEM5501381.1"/>
    <property type="molecule type" value="Genomic_DNA"/>
</dbReference>
<dbReference type="InterPro" id="IPR014710">
    <property type="entry name" value="RmlC-like_jellyroll"/>
</dbReference>
<sequence>MTRSYEDGTSMTIDFDNLDALLSAYVAGSLPLPLQVMMASQLQLSNQHHAFVAGLERAAGAELEELSPVPFLKRDETLDRIFNSDDKMRAEMKAPVHCDVMPSALVGFVGRSVTDIPWKTKLPGFKEFDLGNVDGCDVSMFWIRPGRTVPMHTHEGKELSLVLQGAFTDERGAFGRGDISIADENIEHRPTADMSAPCIGFAVTDGPQRLSGSLKQRIGDILGAY</sequence>
<dbReference type="InterPro" id="IPR025979">
    <property type="entry name" value="ChrR-like_cupin_dom"/>
</dbReference>
<dbReference type="SUPFAM" id="SSF51182">
    <property type="entry name" value="RmlC-like cupins"/>
    <property type="match status" value="1"/>
</dbReference>
<proteinExistence type="predicted"/>
<feature type="domain" description="ChrR-like cupin" evidence="1">
    <location>
        <begin position="113"/>
        <end position="199"/>
    </location>
</feature>
<dbReference type="InterPro" id="IPR011051">
    <property type="entry name" value="RmlC_Cupin_sf"/>
</dbReference>
<dbReference type="Pfam" id="PF12973">
    <property type="entry name" value="Cupin_7"/>
    <property type="match status" value="1"/>
</dbReference>
<comment type="caution">
    <text evidence="2">The sequence shown here is derived from an EMBL/GenBank/DDBJ whole genome shotgun (WGS) entry which is preliminary data.</text>
</comment>
<protein>
    <submittedName>
        <fullName evidence="2">Cupin domain-containing protein</fullName>
    </submittedName>
</protein>
<evidence type="ECO:0000313" key="3">
    <source>
        <dbReference type="Proteomes" id="UP001477870"/>
    </source>
</evidence>
<reference evidence="2 3" key="1">
    <citation type="submission" date="2024-03" db="EMBL/GenBank/DDBJ databases">
        <title>Community enrichment and isolation of bacterial strains for fucoidan degradation.</title>
        <authorList>
            <person name="Sichert A."/>
        </authorList>
    </citation>
    <scope>NUCLEOTIDE SEQUENCE [LARGE SCALE GENOMIC DNA]</scope>
    <source>
        <strain evidence="2 3">AS62</strain>
    </source>
</reference>
<evidence type="ECO:0000259" key="1">
    <source>
        <dbReference type="Pfam" id="PF12973"/>
    </source>
</evidence>
<dbReference type="InterPro" id="IPR041916">
    <property type="entry name" value="Anti_sigma_zinc_sf"/>
</dbReference>
<dbReference type="RefSeq" id="WP_342847895.1">
    <property type="nucleotide sequence ID" value="NZ_JBBMQO010000003.1"/>
</dbReference>